<dbReference type="PANTHER" id="PTHR48022">
    <property type="entry name" value="PLASTIDIC GLUCOSE TRANSPORTER 4"/>
    <property type="match status" value="1"/>
</dbReference>
<feature type="region of interest" description="Disordered" evidence="6">
    <location>
        <begin position="61"/>
        <end position="121"/>
    </location>
</feature>
<dbReference type="InterPro" id="IPR036259">
    <property type="entry name" value="MFS_trans_sf"/>
</dbReference>
<feature type="transmembrane region" description="Helical" evidence="7">
    <location>
        <begin position="568"/>
        <end position="588"/>
    </location>
</feature>
<keyword evidence="4 7" id="KW-1133">Transmembrane helix</keyword>
<feature type="compositionally biased region" description="Basic and acidic residues" evidence="6">
    <location>
        <begin position="61"/>
        <end position="75"/>
    </location>
</feature>
<evidence type="ECO:0000256" key="6">
    <source>
        <dbReference type="SAM" id="MobiDB-lite"/>
    </source>
</evidence>
<dbReference type="Pfam" id="PF00083">
    <property type="entry name" value="Sugar_tr"/>
    <property type="match status" value="1"/>
</dbReference>
<feature type="transmembrane region" description="Helical" evidence="7">
    <location>
        <begin position="600"/>
        <end position="622"/>
    </location>
</feature>
<reference evidence="10" key="1">
    <citation type="submission" date="2017-05" db="EMBL/GenBank/DDBJ databases">
        <authorList>
            <person name="Song R."/>
            <person name="Chenine A.L."/>
            <person name="Ruprecht R.M."/>
        </authorList>
    </citation>
    <scope>NUCLEOTIDE SEQUENCE [LARGE SCALE GENOMIC DNA]</scope>
</reference>
<evidence type="ECO:0000259" key="8">
    <source>
        <dbReference type="PROSITE" id="PS50850"/>
    </source>
</evidence>
<dbReference type="InterPro" id="IPR036514">
    <property type="entry name" value="SGNH_hydro_sf"/>
</dbReference>
<dbReference type="PROSITE" id="PS50850">
    <property type="entry name" value="MFS"/>
    <property type="match status" value="1"/>
</dbReference>
<dbReference type="SUPFAM" id="SSF103473">
    <property type="entry name" value="MFS general substrate transporter"/>
    <property type="match status" value="1"/>
</dbReference>
<feature type="transmembrane region" description="Helical" evidence="7">
    <location>
        <begin position="511"/>
        <end position="531"/>
    </location>
</feature>
<evidence type="ECO:0000256" key="4">
    <source>
        <dbReference type="ARBA" id="ARBA00022989"/>
    </source>
</evidence>
<dbReference type="CDD" id="cd01833">
    <property type="entry name" value="XynB_like"/>
    <property type="match status" value="1"/>
</dbReference>
<proteinExistence type="inferred from homology"/>
<feature type="domain" description="Major facilitator superfamily (MFS) profile" evidence="8">
    <location>
        <begin position="437"/>
        <end position="708"/>
    </location>
</feature>
<dbReference type="AlphaFoldDB" id="A0A2H1FJ53"/>
<dbReference type="Gene3D" id="1.20.1250.20">
    <property type="entry name" value="MFS general substrate transporter like domains"/>
    <property type="match status" value="1"/>
</dbReference>
<name>A0A2H1FJ53_ZYMTR</name>
<keyword evidence="5 7" id="KW-0472">Membrane</keyword>
<evidence type="ECO:0000313" key="10">
    <source>
        <dbReference type="Proteomes" id="UP000245764"/>
    </source>
</evidence>
<protein>
    <recommendedName>
        <fullName evidence="8">Major facilitator superfamily (MFS) profile domain-containing protein</fullName>
    </recommendedName>
</protein>
<dbReference type="GO" id="GO:0016020">
    <property type="term" value="C:membrane"/>
    <property type="evidence" value="ECO:0007669"/>
    <property type="project" value="UniProtKB-SubCell"/>
</dbReference>
<dbReference type="Proteomes" id="UP000245764">
    <property type="component" value="Chromosome 1"/>
</dbReference>
<dbReference type="Pfam" id="PF13472">
    <property type="entry name" value="Lipase_GDSL_2"/>
    <property type="match status" value="1"/>
</dbReference>
<gene>
    <name evidence="9" type="ORF">ZT1E4_G131</name>
</gene>
<feature type="compositionally biased region" description="Polar residues" evidence="6">
    <location>
        <begin position="105"/>
        <end position="118"/>
    </location>
</feature>
<organism evidence="9 10">
    <name type="scientific">Zymoseptoria tritici ST99CH_1E4</name>
    <dbReference type="NCBI Taxonomy" id="1276532"/>
    <lineage>
        <taxon>Eukaryota</taxon>
        <taxon>Fungi</taxon>
        <taxon>Dikarya</taxon>
        <taxon>Ascomycota</taxon>
        <taxon>Pezizomycotina</taxon>
        <taxon>Dothideomycetes</taxon>
        <taxon>Dothideomycetidae</taxon>
        <taxon>Mycosphaerellales</taxon>
        <taxon>Mycosphaerellaceae</taxon>
        <taxon>Zymoseptoria</taxon>
    </lineage>
</organism>
<dbReference type="SUPFAM" id="SSF52266">
    <property type="entry name" value="SGNH hydrolase"/>
    <property type="match status" value="1"/>
</dbReference>
<comment type="similarity">
    <text evidence="2">Belongs to the major facilitator superfamily. Sugar transporter (TC 2.A.1.1) family.</text>
</comment>
<evidence type="ECO:0000313" key="9">
    <source>
        <dbReference type="EMBL" id="SMR41353.1"/>
    </source>
</evidence>
<dbReference type="GO" id="GO:0005351">
    <property type="term" value="F:carbohydrate:proton symporter activity"/>
    <property type="evidence" value="ECO:0007669"/>
    <property type="project" value="TreeGrafter"/>
</dbReference>
<dbReference type="PANTHER" id="PTHR48022:SF28">
    <property type="entry name" value="MAJOR FACILITATOR SUPERFAMILY (MFS) PROFILE DOMAIN-CONTAINING PROTEIN-RELATED"/>
    <property type="match status" value="1"/>
</dbReference>
<evidence type="ECO:0000256" key="3">
    <source>
        <dbReference type="ARBA" id="ARBA00022692"/>
    </source>
</evidence>
<feature type="transmembrane region" description="Helical" evidence="7">
    <location>
        <begin position="537"/>
        <end position="556"/>
    </location>
</feature>
<dbReference type="InterPro" id="IPR050360">
    <property type="entry name" value="MFS_Sugar_Transporters"/>
</dbReference>
<dbReference type="Gene3D" id="3.40.50.1110">
    <property type="entry name" value="SGNH hydrolase"/>
    <property type="match status" value="1"/>
</dbReference>
<dbReference type="InterPro" id="IPR005828">
    <property type="entry name" value="MFS_sugar_transport-like"/>
</dbReference>
<accession>A0A2H1FJ53</accession>
<comment type="subcellular location">
    <subcellularLocation>
        <location evidence="1">Membrane</location>
        <topology evidence="1">Multi-pass membrane protein</topology>
    </subcellularLocation>
</comment>
<evidence type="ECO:0000256" key="5">
    <source>
        <dbReference type="ARBA" id="ARBA00023136"/>
    </source>
</evidence>
<feature type="compositionally biased region" description="Basic and acidic residues" evidence="6">
    <location>
        <begin position="87"/>
        <end position="101"/>
    </location>
</feature>
<dbReference type="InterPro" id="IPR013830">
    <property type="entry name" value="SGNH_hydro"/>
</dbReference>
<sequence length="708" mass="77977">MSIFASLLRVRWLLAAAVISLVVISLGRNNDVRNRMAQVSMPFKGKGDWSEWRPEFIDEFLPEGKGEAKTEGKDEGGEEVVNGDSTPETKGDSIPETKGDDTPASAKSDSEQPGSHSVINVPLRILPVGDSITEGKERNGNNGWRLPLRNHLVQEGRSVDFIGTKETGDNNPDNQHEGWGGQAMVVIQEKIMANNILTQHPNLVLLGAGTNDCNEGFGLPPTEPHESEIIRLENLMDAILCENPDAALIVAQITDNLTDLKDTERVRKFNSQIPGLVEKKRKQGFRVGIVDMFNAVGYNLDDSGIHPSEKGYNAMAAAWFEAIKLLPEEWIQPAREPGSKAPTFWSQQETLACGALKGWDRDYFVTNKSQSAWMYPPKEDMSNWTRLHELSTILQNLTSFAAKLLQEDLQNPCKALLELPFFAVQDRAVLSSSPHATQIAVVVALEANRLDGRMVAQGGEDSCERVRRSGFGPTAVGLASAKSCPHTLWECIFGAILSLFTGDRFGRRKNVVLGCGFIFIGGLLQATAYTVPHMMTGRIIAGFGIGVNTTAIPMWQAETSRPHLRGRLVTFELTCLVGGFVLTNWINFGFTYLPDNEVSWRFPLGLQSLLALGTAGIVPFLVESLRGLCLKGREEEANGAIARLYGKGVEDDEVYESFELMREAIERGKEEGQVGWREALGNGRQQTPRRIFARDGGTCYAADGWRQC</sequence>
<evidence type="ECO:0000256" key="1">
    <source>
        <dbReference type="ARBA" id="ARBA00004141"/>
    </source>
</evidence>
<dbReference type="EMBL" id="LT854253">
    <property type="protein sequence ID" value="SMR41353.1"/>
    <property type="molecule type" value="Genomic_DNA"/>
</dbReference>
<evidence type="ECO:0000256" key="7">
    <source>
        <dbReference type="SAM" id="Phobius"/>
    </source>
</evidence>
<dbReference type="InterPro" id="IPR020846">
    <property type="entry name" value="MFS_dom"/>
</dbReference>
<evidence type="ECO:0000256" key="2">
    <source>
        <dbReference type="ARBA" id="ARBA00010992"/>
    </source>
</evidence>
<keyword evidence="3 7" id="KW-0812">Transmembrane</keyword>